<dbReference type="Pfam" id="PF00534">
    <property type="entry name" value="Glycos_transf_1"/>
    <property type="match status" value="1"/>
</dbReference>
<feature type="domain" description="Glycosyltransferase subfamily 4-like N-terminal" evidence="2">
    <location>
        <begin position="14"/>
        <end position="189"/>
    </location>
</feature>
<dbReference type="InterPro" id="IPR001296">
    <property type="entry name" value="Glyco_trans_1"/>
</dbReference>
<dbReference type="AlphaFoldDB" id="A0A9X7Z5U5"/>
<dbReference type="Gene3D" id="3.40.50.2000">
    <property type="entry name" value="Glycogen Phosphorylase B"/>
    <property type="match status" value="2"/>
</dbReference>
<dbReference type="Pfam" id="PF13439">
    <property type="entry name" value="Glyco_transf_4"/>
    <property type="match status" value="1"/>
</dbReference>
<accession>A0A9X7Z5U5</accession>
<dbReference type="InterPro" id="IPR050194">
    <property type="entry name" value="Glycosyltransferase_grp1"/>
</dbReference>
<sequence length="383" mass="44029">MRIVLVHDYLNQRGGAERVVGEMHRMYPNAEIYTLFVDRAKLWDSLNDAKIVPSLLQQVPFVRNHFKLFFWLYPFVVRTLKIPDCDVVVTSSSAYAKGIHIETRHGRRPVHVCYCHNPMRFAWDFDAYMKNETGNKLLARLARTLVPFLQRWDMQTVRDVDVFIANSTVVQQRIARIYQRYAEVIFPPVEVPQALSMAKRHQDYYLVVSRLVSYKRIDLAVRACSRLQKRLVVIGTGPDKARLEAMAGPTVEFLGWQSDDVVKRYMWECMALIFPGEEDFGITPVEVNGHGRPVVAYRGGGALDTVVDGINGVFFDRPTVQSLKEALLRVERLEWDGWEIRNIALRFDQTRFQEDFAKVINSVAGKSQVTSAVIEQKEVLGGF</sequence>
<proteinExistence type="predicted"/>
<gene>
    <name evidence="3" type="ORF">JZ786_13180</name>
</gene>
<dbReference type="Proteomes" id="UP000663505">
    <property type="component" value="Chromosome"/>
</dbReference>
<protein>
    <submittedName>
        <fullName evidence="3">Glycosyltransferase</fullName>
    </submittedName>
</protein>
<dbReference type="InterPro" id="IPR028098">
    <property type="entry name" value="Glyco_trans_4-like_N"/>
</dbReference>
<evidence type="ECO:0000259" key="1">
    <source>
        <dbReference type="Pfam" id="PF00534"/>
    </source>
</evidence>
<keyword evidence="4" id="KW-1185">Reference proteome</keyword>
<dbReference type="KEGG" id="afx:JZ786_13180"/>
<dbReference type="SUPFAM" id="SSF53756">
    <property type="entry name" value="UDP-Glycosyltransferase/glycogen phosphorylase"/>
    <property type="match status" value="1"/>
</dbReference>
<name>A0A9X7Z5U5_9BACL</name>
<evidence type="ECO:0000259" key="2">
    <source>
        <dbReference type="Pfam" id="PF13439"/>
    </source>
</evidence>
<dbReference type="EMBL" id="CP071182">
    <property type="protein sequence ID" value="QSO45528.1"/>
    <property type="molecule type" value="Genomic_DNA"/>
</dbReference>
<feature type="domain" description="Glycosyl transferase family 1" evidence="1">
    <location>
        <begin position="202"/>
        <end position="333"/>
    </location>
</feature>
<dbReference type="GO" id="GO:0016757">
    <property type="term" value="F:glycosyltransferase activity"/>
    <property type="evidence" value="ECO:0007669"/>
    <property type="project" value="InterPro"/>
</dbReference>
<evidence type="ECO:0000313" key="3">
    <source>
        <dbReference type="EMBL" id="QSO45528.1"/>
    </source>
</evidence>
<dbReference type="RefSeq" id="WP_206654899.1">
    <property type="nucleotide sequence ID" value="NZ_CP071182.1"/>
</dbReference>
<organism evidence="3 4">
    <name type="scientific">Alicyclobacillus mengziensis</name>
    <dbReference type="NCBI Taxonomy" id="2931921"/>
    <lineage>
        <taxon>Bacteria</taxon>
        <taxon>Bacillati</taxon>
        <taxon>Bacillota</taxon>
        <taxon>Bacilli</taxon>
        <taxon>Bacillales</taxon>
        <taxon>Alicyclobacillaceae</taxon>
        <taxon>Alicyclobacillus</taxon>
    </lineage>
</organism>
<dbReference type="PANTHER" id="PTHR45947">
    <property type="entry name" value="SULFOQUINOVOSYL TRANSFERASE SQD2"/>
    <property type="match status" value="1"/>
</dbReference>
<evidence type="ECO:0000313" key="4">
    <source>
        <dbReference type="Proteomes" id="UP000663505"/>
    </source>
</evidence>
<dbReference type="PANTHER" id="PTHR45947:SF3">
    <property type="entry name" value="SULFOQUINOVOSYL TRANSFERASE SQD2"/>
    <property type="match status" value="1"/>
</dbReference>
<reference evidence="3 4" key="1">
    <citation type="submission" date="2021-02" db="EMBL/GenBank/DDBJ databases">
        <title>Alicyclobacillus curvatus sp. nov. and Alicyclobacillus mengziensis sp. nov., two acidophilic bacteria isolated from acid mine drainage.</title>
        <authorList>
            <person name="Huang Y."/>
        </authorList>
    </citation>
    <scope>NUCLEOTIDE SEQUENCE [LARGE SCALE GENOMIC DNA]</scope>
    <source>
        <strain evidence="3 4">S30H14</strain>
    </source>
</reference>